<proteinExistence type="predicted"/>
<dbReference type="AlphaFoldDB" id="A0A4R1BR30"/>
<accession>A0A4R1BR30</accession>
<dbReference type="OrthoDB" id="8443503at2"/>
<feature type="transmembrane region" description="Helical" evidence="1">
    <location>
        <begin position="20"/>
        <end position="40"/>
    </location>
</feature>
<feature type="transmembrane region" description="Helical" evidence="1">
    <location>
        <begin position="144"/>
        <end position="161"/>
    </location>
</feature>
<dbReference type="Proteomes" id="UP000295443">
    <property type="component" value="Unassembled WGS sequence"/>
</dbReference>
<name>A0A4R1BR30_9PROT</name>
<gene>
    <name evidence="2" type="ORF">EZJ19_01010</name>
</gene>
<keyword evidence="1" id="KW-1133">Transmembrane helix</keyword>
<dbReference type="Pfam" id="PF14348">
    <property type="entry name" value="DtrJ-like"/>
    <property type="match status" value="1"/>
</dbReference>
<dbReference type="EMBL" id="SJZB01000003">
    <property type="protein sequence ID" value="TCJ20184.1"/>
    <property type="molecule type" value="Genomic_DNA"/>
</dbReference>
<keyword evidence="3" id="KW-1185">Reference proteome</keyword>
<keyword evidence="1" id="KW-0812">Transmembrane</keyword>
<protein>
    <submittedName>
        <fullName evidence="2">DUF4400 domain-containing protein</fullName>
    </submittedName>
</protein>
<dbReference type="RefSeq" id="WP_131444443.1">
    <property type="nucleotide sequence ID" value="NZ_SJZB01000003.1"/>
</dbReference>
<sequence length="230" mass="25484">MPGDGATIDIGVTKAVTAPFKIVAFLAIAFFVLVVGRLAIDMWALADHQDLLEAPESIMKRELARAAVSPDFMGPTLDRAVAWADFITEWFYRKPGLIQHLDDDQIGETERAVRRGVRSLDFAVSRALVGSQVVAIRAAILVSYLPWAGFLYALSLVDGIVQRWLRKYGGGRESSTLYHRAKYLQVILLTVATAAYLWWPGDIDATIIALVAPACAILVRIQAEFYKKYI</sequence>
<organism evidence="2 3">
    <name type="scientific">Parasulfuritortus cantonensis</name>
    <dbReference type="NCBI Taxonomy" id="2528202"/>
    <lineage>
        <taxon>Bacteria</taxon>
        <taxon>Pseudomonadati</taxon>
        <taxon>Pseudomonadota</taxon>
        <taxon>Betaproteobacteria</taxon>
        <taxon>Nitrosomonadales</taxon>
        <taxon>Thiobacillaceae</taxon>
        <taxon>Parasulfuritortus</taxon>
    </lineage>
</organism>
<evidence type="ECO:0000313" key="3">
    <source>
        <dbReference type="Proteomes" id="UP000295443"/>
    </source>
</evidence>
<dbReference type="InterPro" id="IPR022266">
    <property type="entry name" value="DtrJ-like"/>
</dbReference>
<reference evidence="2 3" key="1">
    <citation type="submission" date="2019-03" db="EMBL/GenBank/DDBJ databases">
        <title>Genome sequence of Thiobacillaceae bacterium LSR1, a sulfur-oxidizing bacterium isolated from freshwater sediment.</title>
        <authorList>
            <person name="Li S."/>
        </authorList>
    </citation>
    <scope>NUCLEOTIDE SEQUENCE [LARGE SCALE GENOMIC DNA]</scope>
    <source>
        <strain evidence="2 3">LSR1</strain>
    </source>
</reference>
<feature type="transmembrane region" description="Helical" evidence="1">
    <location>
        <begin position="205"/>
        <end position="223"/>
    </location>
</feature>
<evidence type="ECO:0000256" key="1">
    <source>
        <dbReference type="SAM" id="Phobius"/>
    </source>
</evidence>
<comment type="caution">
    <text evidence="2">The sequence shown here is derived from an EMBL/GenBank/DDBJ whole genome shotgun (WGS) entry which is preliminary data.</text>
</comment>
<keyword evidence="1" id="KW-0472">Membrane</keyword>
<feature type="transmembrane region" description="Helical" evidence="1">
    <location>
        <begin position="181"/>
        <end position="199"/>
    </location>
</feature>
<evidence type="ECO:0000313" key="2">
    <source>
        <dbReference type="EMBL" id="TCJ20184.1"/>
    </source>
</evidence>